<dbReference type="AlphaFoldDB" id="A0AAV3XWG6"/>
<reference evidence="3 4" key="1">
    <citation type="journal article" date="2021" name="Elife">
        <title>Chloroplast acquisition without the gene transfer in kleptoplastic sea slugs, Plakobranchus ocellatus.</title>
        <authorList>
            <person name="Maeda T."/>
            <person name="Takahashi S."/>
            <person name="Yoshida T."/>
            <person name="Shimamura S."/>
            <person name="Takaki Y."/>
            <person name="Nagai Y."/>
            <person name="Toyoda A."/>
            <person name="Suzuki Y."/>
            <person name="Arimoto A."/>
            <person name="Ishii H."/>
            <person name="Satoh N."/>
            <person name="Nishiyama T."/>
            <person name="Hasebe M."/>
            <person name="Maruyama T."/>
            <person name="Minagawa J."/>
            <person name="Obokata J."/>
            <person name="Shigenobu S."/>
        </authorList>
    </citation>
    <scope>NUCLEOTIDE SEQUENCE [LARGE SCALE GENOMIC DNA]</scope>
</reference>
<evidence type="ECO:0000313" key="3">
    <source>
        <dbReference type="EMBL" id="GFN79325.1"/>
    </source>
</evidence>
<comment type="caution">
    <text evidence="3">The sequence shown here is derived from an EMBL/GenBank/DDBJ whole genome shotgun (WGS) entry which is preliminary data.</text>
</comment>
<dbReference type="EMBL" id="BLXT01000655">
    <property type="protein sequence ID" value="GFN79325.1"/>
    <property type="molecule type" value="Genomic_DNA"/>
</dbReference>
<feature type="chain" id="PRO_5043360310" description="CUB domain-containing protein" evidence="2">
    <location>
        <begin position="25"/>
        <end position="672"/>
    </location>
</feature>
<evidence type="ECO:0000256" key="2">
    <source>
        <dbReference type="SAM" id="SignalP"/>
    </source>
</evidence>
<name>A0AAV3XWG6_9GAST</name>
<keyword evidence="1" id="KW-0812">Transmembrane</keyword>
<evidence type="ECO:0008006" key="5">
    <source>
        <dbReference type="Google" id="ProtNLM"/>
    </source>
</evidence>
<sequence length="672" mass="74748">MVFHIVFKYICCLALFILFDGGFSQNVCPYFEEGSFQTLSCQLENKPFRVLGMHIEINGQEYATGSCDNQGRCSVADSSRYQVRFSYDRRRNKRIFDLYVNHINRTATKFLCYEDGIPIPGAWCKLQVYVKASKPTCEGPRFVGDNTSALITCTSERVYPGGTCDFKVKELSLLASQYMFWTLTKTETPSDQFSGDKQITCQLRIHLERVPEGTYTFQVVMAPDLLQLTESALTYGDELPPLRLSAMALLFPSDNNRVLTYDASGQLRVDVSVTGNPPPNYISLTVRHDETSAPVPVTARDYSVVYSATAGDAKGRITLEVTRVWDECANSYFTMEASNGVVGNMPFQYNFTMLRKYTTPSKPNCDGAKFVDGNTAFVITCTSERVFPIGKCNFTYTGESSLTLAPVQTTNNVDSNKFPGHKELTCKLRVPVTGNTEVNFKYEVEVTPDLNQVPACATVDGHPLPAMSLKATALYDPEENDLVFDYPESGELELDIQVIGNPEPNRVSLHMRQDETSAMVSLSSRDYRWEYDRTAGAIGGVLKLFITGGLRKDVSTEYILNAENGVLGQDEFEYKFSVGDEVTEGNSGDNILLIVGISAGGVIVVLILAIIVVVVLRGRRPHDEGYDTAVPSGYLYPDTAYHPAHLAPNPRRPYQSDYCDGWSNIYAEPYVD</sequence>
<accession>A0AAV3XWG6</accession>
<feature type="signal peptide" evidence="2">
    <location>
        <begin position="1"/>
        <end position="24"/>
    </location>
</feature>
<organism evidence="3 4">
    <name type="scientific">Plakobranchus ocellatus</name>
    <dbReference type="NCBI Taxonomy" id="259542"/>
    <lineage>
        <taxon>Eukaryota</taxon>
        <taxon>Metazoa</taxon>
        <taxon>Spiralia</taxon>
        <taxon>Lophotrochozoa</taxon>
        <taxon>Mollusca</taxon>
        <taxon>Gastropoda</taxon>
        <taxon>Heterobranchia</taxon>
        <taxon>Euthyneura</taxon>
        <taxon>Panpulmonata</taxon>
        <taxon>Sacoglossa</taxon>
        <taxon>Placobranchoidea</taxon>
        <taxon>Plakobranchidae</taxon>
        <taxon>Plakobranchus</taxon>
    </lineage>
</organism>
<feature type="transmembrane region" description="Helical" evidence="1">
    <location>
        <begin position="591"/>
        <end position="616"/>
    </location>
</feature>
<keyword evidence="1" id="KW-1133">Transmembrane helix</keyword>
<dbReference type="Proteomes" id="UP000735302">
    <property type="component" value="Unassembled WGS sequence"/>
</dbReference>
<evidence type="ECO:0000313" key="4">
    <source>
        <dbReference type="Proteomes" id="UP000735302"/>
    </source>
</evidence>
<protein>
    <recommendedName>
        <fullName evidence="5">CUB domain-containing protein</fullName>
    </recommendedName>
</protein>
<keyword evidence="4" id="KW-1185">Reference proteome</keyword>
<keyword evidence="1" id="KW-0472">Membrane</keyword>
<evidence type="ECO:0000256" key="1">
    <source>
        <dbReference type="SAM" id="Phobius"/>
    </source>
</evidence>
<proteinExistence type="predicted"/>
<keyword evidence="2" id="KW-0732">Signal</keyword>
<gene>
    <name evidence="3" type="ORF">PoB_000583100</name>
</gene>